<dbReference type="SUPFAM" id="SSF49401">
    <property type="entry name" value="Bacterial adhesins"/>
    <property type="match status" value="1"/>
</dbReference>
<dbReference type="InterPro" id="IPR008966">
    <property type="entry name" value="Adhesion_dom_sf"/>
</dbReference>
<name>A0A6H5HRF9_9HEMI</name>
<dbReference type="InterPro" id="IPR050643">
    <property type="entry name" value="Periplasmic_pilus_chap"/>
</dbReference>
<keyword evidence="4" id="KW-0574">Periplasm</keyword>
<dbReference type="InterPro" id="IPR013783">
    <property type="entry name" value="Ig-like_fold"/>
</dbReference>
<organism evidence="9 10">
    <name type="scientific">Nesidiocoris tenuis</name>
    <dbReference type="NCBI Taxonomy" id="355587"/>
    <lineage>
        <taxon>Eukaryota</taxon>
        <taxon>Metazoa</taxon>
        <taxon>Ecdysozoa</taxon>
        <taxon>Arthropoda</taxon>
        <taxon>Hexapoda</taxon>
        <taxon>Insecta</taxon>
        <taxon>Pterygota</taxon>
        <taxon>Neoptera</taxon>
        <taxon>Paraneoptera</taxon>
        <taxon>Hemiptera</taxon>
        <taxon>Heteroptera</taxon>
        <taxon>Panheteroptera</taxon>
        <taxon>Cimicomorpha</taxon>
        <taxon>Miridae</taxon>
        <taxon>Dicyphina</taxon>
        <taxon>Nesidiocoris</taxon>
    </lineage>
</organism>
<dbReference type="InterPro" id="IPR036316">
    <property type="entry name" value="Pili_assmbl_chap_C_dom_sf"/>
</dbReference>
<dbReference type="Pfam" id="PF00345">
    <property type="entry name" value="PapD_N"/>
    <property type="match status" value="1"/>
</dbReference>
<comment type="subcellular location">
    <subcellularLocation>
        <location evidence="1">Periplasm</location>
    </subcellularLocation>
</comment>
<evidence type="ECO:0000259" key="7">
    <source>
        <dbReference type="Pfam" id="PF00345"/>
    </source>
</evidence>
<sequence length="526" mass="56013">MNSQEQQVKDDKKGGNPMKHRITMPVGNMHRKRCHTLRRCANAWYLTDAGRLVGAAGMAMAMMMSGSAQAGNPPSITATYTVTTQSATCDMARADGGSGTVTLDNIKQGVLDNAALNPAMAQGKLVSMKLTCAGDMGAQTPTIKIYGDKVDAADGRLYGNSTTNGATNVGFLLTNNTTGAVTNLQQILNAGTAANPTKVVINTNGNINPNNVTVPFFVQVTRGNHLYNTVTSGAMTTTLHFEFVYEIQNTLKTMTGEQPLRWPDAQPPRLSRYGITKQQSRGMSITMSASMKAITKAVFTAGLVTLLSAGFCVAPAQAGISLGQTRIVYPQAAASQTVSLQNSGNDVYLVQAAVTDWESDKPSAQFSVLPPLFRLEGNSTNALRVMRTGGALPQDRESVFHFRVNAIPAGTAPKADAGASVSVSLGMGIKLFYRPDGLPMTPVQAYGRVTFRRQGGEVEVSNPTPYYLTFATLSLGGEAVNLQKVPMMLAPFSQRKYPISGKGGQAEWSFITDYGGSSERQHAAIQ</sequence>
<dbReference type="PRINTS" id="PR00969">
    <property type="entry name" value="CHAPERONPILI"/>
</dbReference>
<evidence type="ECO:0000256" key="3">
    <source>
        <dbReference type="ARBA" id="ARBA00022729"/>
    </source>
</evidence>
<dbReference type="Pfam" id="PF02753">
    <property type="entry name" value="PapD_C"/>
    <property type="match status" value="1"/>
</dbReference>
<evidence type="ECO:0000259" key="8">
    <source>
        <dbReference type="Pfam" id="PF02753"/>
    </source>
</evidence>
<gene>
    <name evidence="9" type="ORF">NTEN_LOCUS24239</name>
</gene>
<dbReference type="PANTHER" id="PTHR30251">
    <property type="entry name" value="PILUS ASSEMBLY CHAPERONE"/>
    <property type="match status" value="1"/>
</dbReference>
<dbReference type="SUPFAM" id="SSF49354">
    <property type="entry name" value="PapD-like"/>
    <property type="match status" value="1"/>
</dbReference>
<evidence type="ECO:0000256" key="6">
    <source>
        <dbReference type="SAM" id="MobiDB-lite"/>
    </source>
</evidence>
<feature type="region of interest" description="Disordered" evidence="6">
    <location>
        <begin position="1"/>
        <end position="23"/>
    </location>
</feature>
<evidence type="ECO:0000313" key="10">
    <source>
        <dbReference type="Proteomes" id="UP000479000"/>
    </source>
</evidence>
<proteinExistence type="inferred from homology"/>
<reference evidence="9 10" key="1">
    <citation type="submission" date="2020-02" db="EMBL/GenBank/DDBJ databases">
        <authorList>
            <person name="Ferguson B K."/>
        </authorList>
    </citation>
    <scope>NUCLEOTIDE SEQUENCE [LARGE SCALE GENOMIC DNA]</scope>
</reference>
<dbReference type="InterPro" id="IPR001829">
    <property type="entry name" value="Pili_assmbl_chaperone_bac"/>
</dbReference>
<evidence type="ECO:0000256" key="1">
    <source>
        <dbReference type="ARBA" id="ARBA00004418"/>
    </source>
</evidence>
<accession>A0A6H5HRF9</accession>
<dbReference type="InterPro" id="IPR008962">
    <property type="entry name" value="PapD-like_sf"/>
</dbReference>
<dbReference type="SUPFAM" id="SSF49584">
    <property type="entry name" value="Periplasmic chaperone C-domain"/>
    <property type="match status" value="1"/>
</dbReference>
<feature type="domain" description="Pili assembly chaperone C-terminal" evidence="8">
    <location>
        <begin position="460"/>
        <end position="518"/>
    </location>
</feature>
<dbReference type="AlphaFoldDB" id="A0A6H5HRF9"/>
<dbReference type="Proteomes" id="UP000479000">
    <property type="component" value="Unassembled WGS sequence"/>
</dbReference>
<evidence type="ECO:0008006" key="11">
    <source>
        <dbReference type="Google" id="ProtNLM"/>
    </source>
</evidence>
<dbReference type="GO" id="GO:0007155">
    <property type="term" value="P:cell adhesion"/>
    <property type="evidence" value="ECO:0007669"/>
    <property type="project" value="InterPro"/>
</dbReference>
<dbReference type="PANTHER" id="PTHR30251:SF2">
    <property type="entry name" value="FIMBRIAL CHAPERONE YADV-RELATED"/>
    <property type="match status" value="1"/>
</dbReference>
<keyword evidence="3" id="KW-0732">Signal</keyword>
<keyword evidence="10" id="KW-1185">Reference proteome</keyword>
<feature type="domain" description="Pili assembly chaperone N-terminal" evidence="7">
    <location>
        <begin position="319"/>
        <end position="438"/>
    </location>
</feature>
<dbReference type="InterPro" id="IPR036937">
    <property type="entry name" value="Adhesion_dom_fimbrial_sf"/>
</dbReference>
<dbReference type="InterPro" id="IPR016148">
    <property type="entry name" value="Pili_assmbl_chaperone_C"/>
</dbReference>
<evidence type="ECO:0000313" key="9">
    <source>
        <dbReference type="EMBL" id="CAB0020667.1"/>
    </source>
</evidence>
<keyword evidence="5" id="KW-0143">Chaperone</keyword>
<dbReference type="Gene3D" id="2.60.40.10">
    <property type="entry name" value="Immunoglobulins"/>
    <property type="match status" value="2"/>
</dbReference>
<dbReference type="OrthoDB" id="10266994at2759"/>
<dbReference type="InterPro" id="IPR016147">
    <property type="entry name" value="Pili_assmbl_chaperone_N"/>
</dbReference>
<dbReference type="GO" id="GO:0071555">
    <property type="term" value="P:cell wall organization"/>
    <property type="evidence" value="ECO:0007669"/>
    <property type="project" value="InterPro"/>
</dbReference>
<evidence type="ECO:0000256" key="2">
    <source>
        <dbReference type="ARBA" id="ARBA00007399"/>
    </source>
</evidence>
<dbReference type="EMBL" id="CADCXU010035502">
    <property type="protein sequence ID" value="CAB0020667.1"/>
    <property type="molecule type" value="Genomic_DNA"/>
</dbReference>
<comment type="similarity">
    <text evidence="2">Belongs to the periplasmic pilus chaperone family.</text>
</comment>
<evidence type="ECO:0000256" key="5">
    <source>
        <dbReference type="ARBA" id="ARBA00023186"/>
    </source>
</evidence>
<dbReference type="Gene3D" id="2.60.40.1090">
    <property type="entry name" value="Fimbrial-type adhesion domain"/>
    <property type="match status" value="1"/>
</dbReference>
<protein>
    <recommendedName>
        <fullName evidence="11">Pili assembly chaperone N-terminal domain-containing protein</fullName>
    </recommendedName>
</protein>
<evidence type="ECO:0000256" key="4">
    <source>
        <dbReference type="ARBA" id="ARBA00022764"/>
    </source>
</evidence>